<feature type="region of interest" description="Disordered" evidence="2">
    <location>
        <begin position="162"/>
        <end position="190"/>
    </location>
</feature>
<dbReference type="AlphaFoldDB" id="A0A2Z7AS62"/>
<feature type="region of interest" description="Disordered" evidence="2">
    <location>
        <begin position="227"/>
        <end position="256"/>
    </location>
</feature>
<dbReference type="OrthoDB" id="1939754at2759"/>
<reference evidence="3 4" key="1">
    <citation type="journal article" date="2015" name="Proc. Natl. Acad. Sci. U.S.A.">
        <title>The resurrection genome of Boea hygrometrica: A blueprint for survival of dehydration.</title>
        <authorList>
            <person name="Xiao L."/>
            <person name="Yang G."/>
            <person name="Zhang L."/>
            <person name="Yang X."/>
            <person name="Zhao S."/>
            <person name="Ji Z."/>
            <person name="Zhou Q."/>
            <person name="Hu M."/>
            <person name="Wang Y."/>
            <person name="Chen M."/>
            <person name="Xu Y."/>
            <person name="Jin H."/>
            <person name="Xiao X."/>
            <person name="Hu G."/>
            <person name="Bao F."/>
            <person name="Hu Y."/>
            <person name="Wan P."/>
            <person name="Li L."/>
            <person name="Deng X."/>
            <person name="Kuang T."/>
            <person name="Xiang C."/>
            <person name="Zhu J.K."/>
            <person name="Oliver M.J."/>
            <person name="He Y."/>
        </authorList>
    </citation>
    <scope>NUCLEOTIDE SEQUENCE [LARGE SCALE GENOMIC DNA]</scope>
    <source>
        <strain evidence="4">cv. XS01</strain>
    </source>
</reference>
<feature type="region of interest" description="Disordered" evidence="2">
    <location>
        <begin position="379"/>
        <end position="401"/>
    </location>
</feature>
<evidence type="ECO:0000256" key="2">
    <source>
        <dbReference type="SAM" id="MobiDB-lite"/>
    </source>
</evidence>
<evidence type="ECO:0000256" key="1">
    <source>
        <dbReference type="SAM" id="Coils"/>
    </source>
</evidence>
<dbReference type="EMBL" id="KV012839">
    <property type="protein sequence ID" value="KZV24236.1"/>
    <property type="molecule type" value="Genomic_DNA"/>
</dbReference>
<organism evidence="3 4">
    <name type="scientific">Dorcoceras hygrometricum</name>
    <dbReference type="NCBI Taxonomy" id="472368"/>
    <lineage>
        <taxon>Eukaryota</taxon>
        <taxon>Viridiplantae</taxon>
        <taxon>Streptophyta</taxon>
        <taxon>Embryophyta</taxon>
        <taxon>Tracheophyta</taxon>
        <taxon>Spermatophyta</taxon>
        <taxon>Magnoliopsida</taxon>
        <taxon>eudicotyledons</taxon>
        <taxon>Gunneridae</taxon>
        <taxon>Pentapetalae</taxon>
        <taxon>asterids</taxon>
        <taxon>lamiids</taxon>
        <taxon>Lamiales</taxon>
        <taxon>Gesneriaceae</taxon>
        <taxon>Didymocarpoideae</taxon>
        <taxon>Trichosporeae</taxon>
        <taxon>Loxocarpinae</taxon>
        <taxon>Dorcoceras</taxon>
    </lineage>
</organism>
<accession>A0A2Z7AS62</accession>
<evidence type="ECO:0000313" key="3">
    <source>
        <dbReference type="EMBL" id="KZV24236.1"/>
    </source>
</evidence>
<evidence type="ECO:0000313" key="4">
    <source>
        <dbReference type="Proteomes" id="UP000250235"/>
    </source>
</evidence>
<proteinExistence type="predicted"/>
<gene>
    <name evidence="3" type="ORF">F511_01718</name>
</gene>
<feature type="compositionally biased region" description="Polar residues" evidence="2">
    <location>
        <begin position="245"/>
        <end position="255"/>
    </location>
</feature>
<dbReference type="Proteomes" id="UP000250235">
    <property type="component" value="Unassembled WGS sequence"/>
</dbReference>
<keyword evidence="1" id="KW-0175">Coiled coil</keyword>
<dbReference type="PANTHER" id="PTHR33701">
    <property type="entry name" value="TRANSMEMBRANE PROTEIN"/>
    <property type="match status" value="1"/>
</dbReference>
<name>A0A2Z7AS62_9LAMI</name>
<sequence>MNEDQEPKTVKATCINLNLTFVWANTSIKDSRAMTIKFLRGRLLSERSVSKTAMQRAQELSKRVMELEEQLKFTCIQRKKAEKAILAIVENLGTSDMPEGFDSNSDQDGARHDLKTNPLVLRETSTKNEASEMEAYYSSEIVSTPSTDRSLTWKSTKDSQYSLQKKKQMDSIRRRTSFASHGSSARRAVKSCRRIRRRETRAVEEFQNDGPVKASFSRDVSNSFDGVTDALRRSNSGKKPVDSTMLESESGSQKISGRCIAVHERDKDMESALQNQAQLIGQYEEEEKAQREWEEKFRESNHCEQDSGDPGNRSDVTEERNVVKFPEVSDTTGTLCTKIQETRGSLFREDPQAPKCLSSLTDVKRGFLQDLSKSSESKLPILERNGVNDPEISGLHSDTSRHTCTQYTPMISDISSPSTKVSSYAEKSMPLFISPNSSSSCNLSVGPQETPTNLGSVLEALRQAKSSLQEKLNSSLLVDRGTLRTHEIFKIPTGSHALLRLPSEDQHRANTIGSHPDIAVLSNFSTVPDTRPYVDPRMALSNEVFFTVPSSTFTDTRYRVASQRSLIQPRPGSVPPSYNQTNHIDPNTNLVLPSVKDSYPFLHDFTPQLPLKEGAVRASSSSKTVPHPIASSPTMNLIGHMNW</sequence>
<keyword evidence="4" id="KW-1185">Reference proteome</keyword>
<dbReference type="PANTHER" id="PTHR33701:SF3">
    <property type="entry name" value="TRANSCRIPTIONAL REGULATOR ATRX"/>
    <property type="match status" value="1"/>
</dbReference>
<protein>
    <submittedName>
        <fullName evidence="3">Uncharacterized protein</fullName>
    </submittedName>
</protein>
<feature type="compositionally biased region" description="Basic and acidic residues" evidence="2">
    <location>
        <begin position="288"/>
        <end position="305"/>
    </location>
</feature>
<feature type="coiled-coil region" evidence="1">
    <location>
        <begin position="50"/>
        <end position="84"/>
    </location>
</feature>
<feature type="region of interest" description="Disordered" evidence="2">
    <location>
        <begin position="284"/>
        <end position="320"/>
    </location>
</feature>